<sequence length="479" mass="53703">MDSYQTPLSSRYASKEMAHLFSNSMRFGTWRKLWLALAQAEKELGLAIPDEAITQMQANLELDEAQMKVAAEEEKKRRHDVMAHVHTFGTVAPAAAGIIHLGATSCYVTDNADLIFLREGLGLLLPKLATVISRLTDFAETYKSLPTLGFTHFQPAQLTTVGKRATLWIQELLWDLRNMSRARDDLGFRGVKGTTGTQGSFLALFDGDHDKVEALDKRVTELLGFPYAYPVTGQTYSRKIDADVLGPLASFGSTVHKICTDIRLLANLKEIEEPFEKDQIGSSAMAYKRNPMRCERACSLARHLMVLQQNALMTGSVQWLERTLDDSANRRVTLPEAFLTADILLTILQNISEGMVVYPKVIARRISQELPFMATENIIMAIVKHGGDRQECHEKIRVLSHQAGAVVKEEGGENDLIDRIRKDPYFEPVWAELETLLDPSTFIGRAPEQVDSFVREWVRPALKPYEEGIKNAKQATLNV</sequence>
<evidence type="ECO:0000313" key="2">
    <source>
        <dbReference type="Proteomes" id="UP001230649"/>
    </source>
</evidence>
<proteinExistence type="predicted"/>
<gene>
    <name evidence="1" type="primary">ADE13</name>
    <name evidence="1" type="ORF">QFC20_004879</name>
</gene>
<accession>A0ACC2VUN7</accession>
<keyword evidence="2" id="KW-1185">Reference proteome</keyword>
<name>A0ACC2VUN7_9TREE</name>
<dbReference type="EMBL" id="JASBWS010000061">
    <property type="protein sequence ID" value="KAJ9102913.1"/>
    <property type="molecule type" value="Genomic_DNA"/>
</dbReference>
<organism evidence="1 2">
    <name type="scientific">Naganishia adeliensis</name>
    <dbReference type="NCBI Taxonomy" id="92952"/>
    <lineage>
        <taxon>Eukaryota</taxon>
        <taxon>Fungi</taxon>
        <taxon>Dikarya</taxon>
        <taxon>Basidiomycota</taxon>
        <taxon>Agaricomycotina</taxon>
        <taxon>Tremellomycetes</taxon>
        <taxon>Filobasidiales</taxon>
        <taxon>Filobasidiaceae</taxon>
        <taxon>Naganishia</taxon>
    </lineage>
</organism>
<reference evidence="1" key="1">
    <citation type="submission" date="2023-04" db="EMBL/GenBank/DDBJ databases">
        <title>Draft Genome sequencing of Naganishia species isolated from polar environments using Oxford Nanopore Technology.</title>
        <authorList>
            <person name="Leo P."/>
            <person name="Venkateswaran K."/>
        </authorList>
    </citation>
    <scope>NUCLEOTIDE SEQUENCE</scope>
    <source>
        <strain evidence="1">MNA-CCFEE 5262</strain>
    </source>
</reference>
<protein>
    <submittedName>
        <fullName evidence="1">Adenylosuccinase ade13</fullName>
    </submittedName>
</protein>
<dbReference type="Proteomes" id="UP001230649">
    <property type="component" value="Unassembled WGS sequence"/>
</dbReference>
<comment type="caution">
    <text evidence="1">The sequence shown here is derived from an EMBL/GenBank/DDBJ whole genome shotgun (WGS) entry which is preliminary data.</text>
</comment>
<evidence type="ECO:0000313" key="1">
    <source>
        <dbReference type="EMBL" id="KAJ9102913.1"/>
    </source>
</evidence>